<evidence type="ECO:0000313" key="2">
    <source>
        <dbReference type="Proteomes" id="UP000033567"/>
    </source>
</evidence>
<evidence type="ECO:0000313" key="1">
    <source>
        <dbReference type="EMBL" id="KJY52400.1"/>
    </source>
</evidence>
<dbReference type="PATRIC" id="fig|1684.5.peg.79"/>
<keyword evidence="2" id="KW-1185">Reference proteome</keyword>
<proteinExistence type="predicted"/>
<dbReference type="Gene3D" id="3.40.50.1010">
    <property type="entry name" value="5'-nuclease"/>
    <property type="match status" value="1"/>
</dbReference>
<dbReference type="InterPro" id="IPR016541">
    <property type="entry name" value="UCP008505"/>
</dbReference>
<dbReference type="Pfam" id="PF14367">
    <property type="entry name" value="DUF4411"/>
    <property type="match status" value="1"/>
</dbReference>
<protein>
    <recommendedName>
        <fullName evidence="3">DUF4411 family protein</fullName>
    </recommendedName>
</protein>
<dbReference type="InterPro" id="IPR029060">
    <property type="entry name" value="PIN-like_dom_sf"/>
</dbReference>
<sequence>MTATLYLPDSNIFIAAYRINHPFDYKEFHPFWRWMEKLAEDRAIAMVDVVYDELVNEQAANPDMLDLWVRAVFKGRQISHKDDRYAQVYAKIQDYLVTCGQYTEGSRQYWESESKADPWLIAVAKVEGAVIVTDEARVPLQQGQHMKKEPKIPNIAGQFGVKTMNLRRFFDVNGRLKKVQYVPPKSQGKRKAVSQPGLF</sequence>
<evidence type="ECO:0008006" key="3">
    <source>
        <dbReference type="Google" id="ProtNLM"/>
    </source>
</evidence>
<dbReference type="EMBL" id="JWMF01000002">
    <property type="protein sequence ID" value="KJY52400.1"/>
    <property type="molecule type" value="Genomic_DNA"/>
</dbReference>
<organism evidence="1 2">
    <name type="scientific">Bifidobacterium mellis</name>
    <dbReference type="NCBI Taxonomy" id="1293823"/>
    <lineage>
        <taxon>Bacteria</taxon>
        <taxon>Bacillati</taxon>
        <taxon>Actinomycetota</taxon>
        <taxon>Actinomycetes</taxon>
        <taxon>Bifidobacteriales</taxon>
        <taxon>Bifidobacteriaceae</taxon>
        <taxon>Bifidobacterium</taxon>
    </lineage>
</organism>
<dbReference type="AlphaFoldDB" id="A0A0F4L134"/>
<name>A0A0F4L134_9BIFI</name>
<accession>A0A0F4L134</accession>
<gene>
    <name evidence="1" type="ORF">JF70_00760</name>
</gene>
<comment type="caution">
    <text evidence="1">The sequence shown here is derived from an EMBL/GenBank/DDBJ whole genome shotgun (WGS) entry which is preliminary data.</text>
</comment>
<dbReference type="PIRSF" id="PIRSF008505">
    <property type="entry name" value="UCP008505"/>
    <property type="match status" value="1"/>
</dbReference>
<dbReference type="SUPFAM" id="SSF88723">
    <property type="entry name" value="PIN domain-like"/>
    <property type="match status" value="1"/>
</dbReference>
<dbReference type="Proteomes" id="UP000033567">
    <property type="component" value="Unassembled WGS sequence"/>
</dbReference>
<dbReference type="RefSeq" id="WP_052690636.1">
    <property type="nucleotide sequence ID" value="NZ_KQ033884.1"/>
</dbReference>
<reference evidence="1 2" key="1">
    <citation type="submission" date="2014-12" db="EMBL/GenBank/DDBJ databases">
        <title>Comparative genomics of the lactic acid bacteria isolated from the honey bee gut.</title>
        <authorList>
            <person name="Ellegaard K.M."/>
            <person name="Tamarit D."/>
            <person name="Javelind E."/>
            <person name="Olofsson T."/>
            <person name="Andersson S.G."/>
            <person name="Vasquez A."/>
        </authorList>
    </citation>
    <scope>NUCLEOTIDE SEQUENCE [LARGE SCALE GENOMIC DNA]</scope>
    <source>
        <strain evidence="1 2">Bin7</strain>
    </source>
</reference>